<evidence type="ECO:0000256" key="5">
    <source>
        <dbReference type="ARBA" id="ARBA00022741"/>
    </source>
</evidence>
<sequence>MSLPIFERILFNISMLILLAGLLTKLQPVRQFLSEGKQTKKSQILLALLFGGIGIIATYTGIPVEGAIANVRVIGVVSAGILGGPVVGGLAGIVAGVHRYVIDVHGITAVACAISTVMEGLIGGLLSNRLRYAKRRSLWVGATACLVEIMQMILILLIAKPFEEAWKLVKLISVPMILFNSLGVVLFIGLFDAVLNEQSRAAAMRIKLAFQIAERCLPYLRKGFYDVKELQGAMDIILEMSGLYEVGITDQERILCRAGKDDTSMEADSSLPDIAKQVIEEGDTTKVRTQIYNHQLAICAPLTQKDETIMGTLLLRTNKRGWSQMVESEFARGLARLFSTQLELSQLDQQKALRQKAELEALQSQINPHFLFNALSTITMFCREKPERARELLLSLSSYFRNTLQTGKSMITIYDELEHVRAYVELEKARFGEKLVVSEDIPKDLNCILPAFTLQPIVENAIKHGAMKQAGVGRVKISAYRTQKETVILVRDNGPGIPSQVVRNLYENNMSDESVGLTNVYNRLKNIYGEKNCFIVESGNYGGVVTIRIPTLARGTT</sequence>
<feature type="transmembrane region" description="Helical" evidence="11">
    <location>
        <begin position="74"/>
        <end position="97"/>
    </location>
</feature>
<accession>A0ABT1EF52</accession>
<keyword evidence="2" id="KW-1003">Cell membrane</keyword>
<dbReference type="Proteomes" id="UP001523566">
    <property type="component" value="Unassembled WGS sequence"/>
</dbReference>
<dbReference type="Gene3D" id="3.30.565.10">
    <property type="entry name" value="Histidine kinase-like ATPase, C-terminal domain"/>
    <property type="match status" value="1"/>
</dbReference>
<reference evidence="13 14" key="1">
    <citation type="journal article" date="2022" name="Genome Biol. Evol.">
        <title>Host diet, physiology and behaviors set the stage for Lachnospiraceae cladogenesis.</title>
        <authorList>
            <person name="Vera-Ponce De Leon A."/>
            <person name="Schneider M."/>
            <person name="Jahnes B.C."/>
            <person name="Sadowski V."/>
            <person name="Camuy-Velez L.A."/>
            <person name="Duan J."/>
            <person name="Sabree Z.L."/>
        </authorList>
    </citation>
    <scope>NUCLEOTIDE SEQUENCE [LARGE SCALE GENOMIC DNA]</scope>
    <source>
        <strain evidence="13 14">PAL113</strain>
    </source>
</reference>
<feature type="transmembrane region" description="Helical" evidence="11">
    <location>
        <begin position="138"/>
        <end position="159"/>
    </location>
</feature>
<evidence type="ECO:0000256" key="2">
    <source>
        <dbReference type="ARBA" id="ARBA00022475"/>
    </source>
</evidence>
<gene>
    <name evidence="13" type="ORF">NK125_11725</name>
</gene>
<dbReference type="InterPro" id="IPR003594">
    <property type="entry name" value="HATPase_dom"/>
</dbReference>
<proteinExistence type="predicted"/>
<dbReference type="InterPro" id="IPR036890">
    <property type="entry name" value="HATPase_C_sf"/>
</dbReference>
<evidence type="ECO:0000256" key="11">
    <source>
        <dbReference type="SAM" id="Phobius"/>
    </source>
</evidence>
<evidence type="ECO:0000256" key="9">
    <source>
        <dbReference type="ARBA" id="ARBA00023012"/>
    </source>
</evidence>
<dbReference type="InterPro" id="IPR011620">
    <property type="entry name" value="Sig_transdc_His_kinase_LytS_TM"/>
</dbReference>
<dbReference type="PANTHER" id="PTHR34220">
    <property type="entry name" value="SENSOR HISTIDINE KINASE YPDA"/>
    <property type="match status" value="1"/>
</dbReference>
<evidence type="ECO:0000256" key="1">
    <source>
        <dbReference type="ARBA" id="ARBA00004651"/>
    </source>
</evidence>
<dbReference type="Pfam" id="PF06580">
    <property type="entry name" value="His_kinase"/>
    <property type="match status" value="1"/>
</dbReference>
<evidence type="ECO:0000259" key="12">
    <source>
        <dbReference type="SMART" id="SM00387"/>
    </source>
</evidence>
<evidence type="ECO:0000256" key="8">
    <source>
        <dbReference type="ARBA" id="ARBA00022989"/>
    </source>
</evidence>
<keyword evidence="6 13" id="KW-0418">Kinase</keyword>
<dbReference type="Gene3D" id="1.10.1760.20">
    <property type="match status" value="1"/>
</dbReference>
<dbReference type="EMBL" id="JAMZFW010000017">
    <property type="protein sequence ID" value="MCP1103087.1"/>
    <property type="molecule type" value="Genomic_DNA"/>
</dbReference>
<evidence type="ECO:0000256" key="4">
    <source>
        <dbReference type="ARBA" id="ARBA00022692"/>
    </source>
</evidence>
<feature type="domain" description="Histidine kinase/HSP90-like ATPase" evidence="12">
    <location>
        <begin position="445"/>
        <end position="553"/>
    </location>
</feature>
<dbReference type="Pfam" id="PF07694">
    <property type="entry name" value="5TM-5TMR_LYT"/>
    <property type="match status" value="1"/>
</dbReference>
<name>A0ABT1EF52_9FIRM</name>
<dbReference type="RefSeq" id="WP_262066873.1">
    <property type="nucleotide sequence ID" value="NZ_JAMXOD010000017.1"/>
</dbReference>
<feature type="transmembrane region" description="Helical" evidence="11">
    <location>
        <begin position="104"/>
        <end position="126"/>
    </location>
</feature>
<evidence type="ECO:0000256" key="6">
    <source>
        <dbReference type="ARBA" id="ARBA00022777"/>
    </source>
</evidence>
<evidence type="ECO:0000313" key="13">
    <source>
        <dbReference type="EMBL" id="MCP1103087.1"/>
    </source>
</evidence>
<dbReference type="SUPFAM" id="SSF55874">
    <property type="entry name" value="ATPase domain of HSP90 chaperone/DNA topoisomerase II/histidine kinase"/>
    <property type="match status" value="1"/>
</dbReference>
<comment type="subcellular location">
    <subcellularLocation>
        <location evidence="1">Cell membrane</location>
        <topology evidence="1">Multi-pass membrane protein</topology>
    </subcellularLocation>
</comment>
<keyword evidence="5" id="KW-0547">Nucleotide-binding</keyword>
<feature type="transmembrane region" description="Helical" evidence="11">
    <location>
        <begin position="171"/>
        <end position="191"/>
    </location>
</feature>
<dbReference type="Pfam" id="PF02518">
    <property type="entry name" value="HATPase_c"/>
    <property type="match status" value="1"/>
</dbReference>
<evidence type="ECO:0000256" key="10">
    <source>
        <dbReference type="ARBA" id="ARBA00023136"/>
    </source>
</evidence>
<keyword evidence="14" id="KW-1185">Reference proteome</keyword>
<comment type="caution">
    <text evidence="13">The sequence shown here is derived from an EMBL/GenBank/DDBJ whole genome shotgun (WGS) entry which is preliminary data.</text>
</comment>
<keyword evidence="8 11" id="KW-1133">Transmembrane helix</keyword>
<protein>
    <submittedName>
        <fullName evidence="13">Histidine kinase</fullName>
    </submittedName>
</protein>
<feature type="transmembrane region" description="Helical" evidence="11">
    <location>
        <begin position="44"/>
        <end position="62"/>
    </location>
</feature>
<dbReference type="InterPro" id="IPR050640">
    <property type="entry name" value="Bact_2-comp_sensor_kinase"/>
</dbReference>
<dbReference type="GO" id="GO:0016301">
    <property type="term" value="F:kinase activity"/>
    <property type="evidence" value="ECO:0007669"/>
    <property type="project" value="UniProtKB-KW"/>
</dbReference>
<keyword evidence="10 11" id="KW-0472">Membrane</keyword>
<keyword evidence="9" id="KW-0902">Two-component regulatory system</keyword>
<keyword evidence="3" id="KW-0808">Transferase</keyword>
<dbReference type="InterPro" id="IPR010559">
    <property type="entry name" value="Sig_transdc_His_kin_internal"/>
</dbReference>
<evidence type="ECO:0000256" key="7">
    <source>
        <dbReference type="ARBA" id="ARBA00022840"/>
    </source>
</evidence>
<evidence type="ECO:0000313" key="14">
    <source>
        <dbReference type="Proteomes" id="UP001523566"/>
    </source>
</evidence>
<dbReference type="PANTHER" id="PTHR34220:SF7">
    <property type="entry name" value="SENSOR HISTIDINE KINASE YPDA"/>
    <property type="match status" value="1"/>
</dbReference>
<evidence type="ECO:0000256" key="3">
    <source>
        <dbReference type="ARBA" id="ARBA00022679"/>
    </source>
</evidence>
<keyword evidence="7" id="KW-0067">ATP-binding</keyword>
<dbReference type="SMART" id="SM00387">
    <property type="entry name" value="HATPase_c"/>
    <property type="match status" value="1"/>
</dbReference>
<organism evidence="13 14">
    <name type="scientific">Aequitasia blattaphilus</name>
    <dbReference type="NCBI Taxonomy" id="2949332"/>
    <lineage>
        <taxon>Bacteria</taxon>
        <taxon>Bacillati</taxon>
        <taxon>Bacillota</taxon>
        <taxon>Clostridia</taxon>
        <taxon>Lachnospirales</taxon>
        <taxon>Lachnospiraceae</taxon>
        <taxon>Aequitasia</taxon>
    </lineage>
</organism>
<feature type="transmembrane region" description="Helical" evidence="11">
    <location>
        <begin position="6"/>
        <end position="23"/>
    </location>
</feature>
<keyword evidence="4 11" id="KW-0812">Transmembrane</keyword>